<evidence type="ECO:0000313" key="2">
    <source>
        <dbReference type="EMBL" id="NIY62203.1"/>
    </source>
</evidence>
<gene>
    <name evidence="2" type="ORF">SMALB_0104</name>
</gene>
<proteinExistence type="predicted"/>
<dbReference type="Proteomes" id="UP000536624">
    <property type="component" value="Unassembled WGS sequence"/>
</dbReference>
<dbReference type="RefSeq" id="WP_167499376.1">
    <property type="nucleotide sequence ID" value="NZ_JAALLH010000001.1"/>
</dbReference>
<name>A0A7X5WWC2_STRMQ</name>
<feature type="region of interest" description="Disordered" evidence="1">
    <location>
        <begin position="18"/>
        <end position="42"/>
    </location>
</feature>
<dbReference type="AlphaFoldDB" id="A0A7X5WWC2"/>
<organism evidence="2 3">
    <name type="scientific">Streptomyces malaysiensis</name>
    <dbReference type="NCBI Taxonomy" id="92644"/>
    <lineage>
        <taxon>Bacteria</taxon>
        <taxon>Bacillati</taxon>
        <taxon>Actinomycetota</taxon>
        <taxon>Actinomycetes</taxon>
        <taxon>Kitasatosporales</taxon>
        <taxon>Streptomycetaceae</taxon>
        <taxon>Streptomyces</taxon>
        <taxon>Streptomyces violaceusniger group</taxon>
    </lineage>
</organism>
<evidence type="ECO:0000256" key="1">
    <source>
        <dbReference type="SAM" id="MobiDB-lite"/>
    </source>
</evidence>
<accession>A0A7X5WWC2</accession>
<comment type="caution">
    <text evidence="2">The sequence shown here is derived from an EMBL/GenBank/DDBJ whole genome shotgun (WGS) entry which is preliminary data.</text>
</comment>
<dbReference type="EMBL" id="JAALLH010000001">
    <property type="protein sequence ID" value="NIY62203.1"/>
    <property type="molecule type" value="Genomic_DNA"/>
</dbReference>
<sequence>MKGGPVDLARVELRAARDAARKRGAASEACTPRRRARMRRDPQGLAAVPQQLMADQAWEVRAASGSLLDRWPEIAATGAERLAEHVQAVAFERLQRTAGCAGGFARVRDPHPADDLV</sequence>
<reference evidence="2 3" key="1">
    <citation type="submission" date="2020-02" db="EMBL/GenBank/DDBJ databases">
        <title>Streptomyces malaysiensis DSM14702 (JHCC583434, PFL_A843) Genome sequencing and assembly.</title>
        <authorList>
            <person name="Samborskyy M."/>
        </authorList>
    </citation>
    <scope>NUCLEOTIDE SEQUENCE [LARGE SCALE GENOMIC DNA]</scope>
    <source>
        <strain evidence="2 3">DSM 14702</strain>
    </source>
</reference>
<protein>
    <submittedName>
        <fullName evidence="2">Uncharacterized protein</fullName>
    </submittedName>
</protein>
<evidence type="ECO:0000313" key="3">
    <source>
        <dbReference type="Proteomes" id="UP000536624"/>
    </source>
</evidence>